<accession>A0ABD3E7E1</accession>
<feature type="region of interest" description="Disordered" evidence="1">
    <location>
        <begin position="1"/>
        <end position="69"/>
    </location>
</feature>
<reference evidence="3" key="1">
    <citation type="journal article" date="2024" name="IScience">
        <title>Strigolactones Initiate the Formation of Haustorium-like Structures in Castilleja.</title>
        <authorList>
            <person name="Buerger M."/>
            <person name="Peterson D."/>
            <person name="Chory J."/>
        </authorList>
    </citation>
    <scope>NUCLEOTIDE SEQUENCE [LARGE SCALE GENOMIC DNA]</scope>
</reference>
<organism evidence="2 3">
    <name type="scientific">Castilleja foliolosa</name>
    <dbReference type="NCBI Taxonomy" id="1961234"/>
    <lineage>
        <taxon>Eukaryota</taxon>
        <taxon>Viridiplantae</taxon>
        <taxon>Streptophyta</taxon>
        <taxon>Embryophyta</taxon>
        <taxon>Tracheophyta</taxon>
        <taxon>Spermatophyta</taxon>
        <taxon>Magnoliopsida</taxon>
        <taxon>eudicotyledons</taxon>
        <taxon>Gunneridae</taxon>
        <taxon>Pentapetalae</taxon>
        <taxon>asterids</taxon>
        <taxon>lamiids</taxon>
        <taxon>Lamiales</taxon>
        <taxon>Orobanchaceae</taxon>
        <taxon>Pedicularideae</taxon>
        <taxon>Castillejinae</taxon>
        <taxon>Castilleja</taxon>
    </lineage>
</organism>
<dbReference type="Proteomes" id="UP001632038">
    <property type="component" value="Unassembled WGS sequence"/>
</dbReference>
<sequence length="69" mass="6779">MGSFGGFPDTTSAGGSAGSRGGRGGSPLGSFGGASHNTSVGPRMRGGSAIRSRDNIPTRSLSVRGAVLW</sequence>
<keyword evidence="3" id="KW-1185">Reference proteome</keyword>
<gene>
    <name evidence="2" type="ORF">CASFOL_005412</name>
</gene>
<evidence type="ECO:0000313" key="3">
    <source>
        <dbReference type="Proteomes" id="UP001632038"/>
    </source>
</evidence>
<name>A0ABD3E7E1_9LAMI</name>
<feature type="compositionally biased region" description="Gly residues" evidence="1">
    <location>
        <begin position="15"/>
        <end position="32"/>
    </location>
</feature>
<protein>
    <submittedName>
        <fullName evidence="2">Uncharacterized protein</fullName>
    </submittedName>
</protein>
<dbReference type="AlphaFoldDB" id="A0ABD3E7E1"/>
<proteinExistence type="predicted"/>
<evidence type="ECO:0000313" key="2">
    <source>
        <dbReference type="EMBL" id="KAL3649009.1"/>
    </source>
</evidence>
<dbReference type="EMBL" id="JAVIJP010000007">
    <property type="protein sequence ID" value="KAL3649009.1"/>
    <property type="molecule type" value="Genomic_DNA"/>
</dbReference>
<evidence type="ECO:0000256" key="1">
    <source>
        <dbReference type="SAM" id="MobiDB-lite"/>
    </source>
</evidence>
<comment type="caution">
    <text evidence="2">The sequence shown here is derived from an EMBL/GenBank/DDBJ whole genome shotgun (WGS) entry which is preliminary data.</text>
</comment>